<dbReference type="Proteomes" id="UP000075621">
    <property type="component" value="Unassembled WGS sequence"/>
</dbReference>
<organism evidence="1 2">
    <name type="scientific">Pseudoalteromonas agarivorans</name>
    <dbReference type="NCBI Taxonomy" id="176102"/>
    <lineage>
        <taxon>Bacteria</taxon>
        <taxon>Pseudomonadati</taxon>
        <taxon>Pseudomonadota</taxon>
        <taxon>Gammaproteobacteria</taxon>
        <taxon>Alteromonadales</taxon>
        <taxon>Pseudoalteromonadaceae</taxon>
        <taxon>Pseudoalteromonas</taxon>
    </lineage>
</organism>
<proteinExistence type="predicted"/>
<dbReference type="RefSeq" id="WP_064386146.1">
    <property type="nucleotide sequence ID" value="NZ_LVCM01000016.1"/>
</dbReference>
<reference evidence="1 2" key="1">
    <citation type="submission" date="2016-03" db="EMBL/GenBank/DDBJ databases">
        <authorList>
            <person name="Zhang H."/>
            <person name="Liu R."/>
            <person name="Wang M."/>
            <person name="Wang H."/>
            <person name="Wang L."/>
            <person name="Song L."/>
        </authorList>
    </citation>
    <scope>NUCLEOTIDE SEQUENCE [LARGE SCALE GENOMIC DNA]</scope>
    <source>
        <strain evidence="1 2">DSM 16098</strain>
    </source>
</reference>
<evidence type="ECO:0000313" key="1">
    <source>
        <dbReference type="EMBL" id="KYL33197.1"/>
    </source>
</evidence>
<protein>
    <submittedName>
        <fullName evidence="1">Uncharacterized protein</fullName>
    </submittedName>
</protein>
<evidence type="ECO:0000313" key="2">
    <source>
        <dbReference type="Proteomes" id="UP000075621"/>
    </source>
</evidence>
<dbReference type="EMBL" id="LVCM01000016">
    <property type="protein sequence ID" value="KYL33197.1"/>
    <property type="molecule type" value="Genomic_DNA"/>
</dbReference>
<name>A0ABR5VUZ0_9GAMM</name>
<sequence>MFKKLKKIKQTLKDKSRISQVENSNYFDAEFYANRYPDVKNSIYTPAEHYFYFGWKEGRNPSLAFDTSFYLNDNEDVKKAGVNPLFHFISIGEQENRLRLPELKKS</sequence>
<comment type="caution">
    <text evidence="1">The sequence shown here is derived from an EMBL/GenBank/DDBJ whole genome shotgun (WGS) entry which is preliminary data.</text>
</comment>
<accession>A0ABR5VUZ0</accession>
<gene>
    <name evidence="1" type="ORF">A2I98_14255</name>
</gene>